<dbReference type="InterPro" id="IPR036549">
    <property type="entry name" value="CX6/COA6-like_sf"/>
</dbReference>
<evidence type="ECO:0000313" key="3">
    <source>
        <dbReference type="EMBL" id="KII73732.1"/>
    </source>
</evidence>
<dbReference type="EMBL" id="JWZT01000690">
    <property type="protein sequence ID" value="KII73732.1"/>
    <property type="molecule type" value="Genomic_DNA"/>
</dbReference>
<evidence type="ECO:0000313" key="4">
    <source>
        <dbReference type="Proteomes" id="UP000031668"/>
    </source>
</evidence>
<reference evidence="3 4" key="1">
    <citation type="journal article" date="2014" name="Genome Biol. Evol.">
        <title>The genome of the myxosporean Thelohanellus kitauei shows adaptations to nutrient acquisition within its fish host.</title>
        <authorList>
            <person name="Yang Y."/>
            <person name="Xiong J."/>
            <person name="Zhou Z."/>
            <person name="Huo F."/>
            <person name="Miao W."/>
            <person name="Ran C."/>
            <person name="Liu Y."/>
            <person name="Zhang J."/>
            <person name="Feng J."/>
            <person name="Wang M."/>
            <person name="Wang M."/>
            <person name="Wang L."/>
            <person name="Yao B."/>
        </authorList>
    </citation>
    <scope>NUCLEOTIDE SEQUENCE [LARGE SCALE GENOMIC DNA]</scope>
    <source>
        <strain evidence="3">Wuqing</strain>
    </source>
</reference>
<dbReference type="GO" id="GO:0005739">
    <property type="term" value="C:mitochondrion"/>
    <property type="evidence" value="ECO:0007669"/>
    <property type="project" value="UniProtKB-SubCell"/>
</dbReference>
<evidence type="ECO:0000256" key="1">
    <source>
        <dbReference type="ARBA" id="ARBA00004173"/>
    </source>
</evidence>
<proteinExistence type="predicted"/>
<organism evidence="3 4">
    <name type="scientific">Thelohanellus kitauei</name>
    <name type="common">Myxosporean</name>
    <dbReference type="NCBI Taxonomy" id="669202"/>
    <lineage>
        <taxon>Eukaryota</taxon>
        <taxon>Metazoa</taxon>
        <taxon>Cnidaria</taxon>
        <taxon>Myxozoa</taxon>
        <taxon>Myxosporea</taxon>
        <taxon>Bivalvulida</taxon>
        <taxon>Platysporina</taxon>
        <taxon>Myxobolidae</taxon>
        <taxon>Thelohanellus</taxon>
    </lineage>
</organism>
<gene>
    <name evidence="3" type="ORF">RF11_09635</name>
</gene>
<comment type="caution">
    <text evidence="3">The sequence shown here is derived from an EMBL/GenBank/DDBJ whole genome shotgun (WGS) entry which is preliminary data.</text>
</comment>
<dbReference type="AlphaFoldDB" id="A0A0C2NI96"/>
<name>A0A0C2NI96_THEKT</name>
<evidence type="ECO:0000256" key="2">
    <source>
        <dbReference type="ARBA" id="ARBA00023128"/>
    </source>
</evidence>
<dbReference type="Gene3D" id="1.10.10.140">
    <property type="entry name" value="Cytochrome c oxidase, subunit VIb"/>
    <property type="match status" value="1"/>
</dbReference>
<sequence length="115" mass="13924">MPVRKLDREFCDATGCFNADSAMDKLRQRYYVRPDLRFPEMNKYDMCYSYFMDSKACEAKHGPDAQVCSWYLFRRSLCPTIILERFERQYQRAKEATARKKLDIEKMYEAWNRTD</sequence>
<dbReference type="SUPFAM" id="SSF47694">
    <property type="entry name" value="Cytochrome c oxidase subunit h"/>
    <property type="match status" value="1"/>
</dbReference>
<comment type="subcellular location">
    <subcellularLocation>
        <location evidence="1">Mitochondrion</location>
    </subcellularLocation>
</comment>
<accession>A0A0C2NI96</accession>
<protein>
    <submittedName>
        <fullName evidence="3">Uncharacterized protein</fullName>
    </submittedName>
</protein>
<keyword evidence="2" id="KW-0496">Mitochondrion</keyword>
<dbReference type="Proteomes" id="UP000031668">
    <property type="component" value="Unassembled WGS sequence"/>
</dbReference>
<keyword evidence="4" id="KW-1185">Reference proteome</keyword>